<dbReference type="EMBL" id="JBJKFK010003313">
    <property type="protein sequence ID" value="KAL3310032.1"/>
    <property type="molecule type" value="Genomic_DNA"/>
</dbReference>
<dbReference type="AlphaFoldDB" id="A0ABD2PTD6"/>
<protein>
    <submittedName>
        <fullName evidence="1">Uncharacterized protein</fullName>
    </submittedName>
</protein>
<reference evidence="1 2" key="1">
    <citation type="submission" date="2024-11" db="EMBL/GenBank/DDBJ databases">
        <title>Adaptive evolution of stress response genes in parasites aligns with host niche diversity.</title>
        <authorList>
            <person name="Hahn C."/>
            <person name="Resl P."/>
        </authorList>
    </citation>
    <scope>NUCLEOTIDE SEQUENCE [LARGE SCALE GENOMIC DNA]</scope>
    <source>
        <strain evidence="1">EGGRZ-B1_66</strain>
        <tissue evidence="1">Body</tissue>
    </source>
</reference>
<evidence type="ECO:0000313" key="2">
    <source>
        <dbReference type="Proteomes" id="UP001626550"/>
    </source>
</evidence>
<proteinExistence type="predicted"/>
<name>A0ABD2PTD6_9PLAT</name>
<evidence type="ECO:0000313" key="1">
    <source>
        <dbReference type="EMBL" id="KAL3310032.1"/>
    </source>
</evidence>
<keyword evidence="2" id="KW-1185">Reference proteome</keyword>
<accession>A0ABD2PTD6</accession>
<organism evidence="1 2">
    <name type="scientific">Cichlidogyrus casuarinus</name>
    <dbReference type="NCBI Taxonomy" id="1844966"/>
    <lineage>
        <taxon>Eukaryota</taxon>
        <taxon>Metazoa</taxon>
        <taxon>Spiralia</taxon>
        <taxon>Lophotrochozoa</taxon>
        <taxon>Platyhelminthes</taxon>
        <taxon>Monogenea</taxon>
        <taxon>Monopisthocotylea</taxon>
        <taxon>Dactylogyridea</taxon>
        <taxon>Ancyrocephalidae</taxon>
        <taxon>Cichlidogyrus</taxon>
    </lineage>
</organism>
<dbReference type="Proteomes" id="UP001626550">
    <property type="component" value="Unassembled WGS sequence"/>
</dbReference>
<comment type="caution">
    <text evidence="1">The sequence shown here is derived from an EMBL/GenBank/DDBJ whole genome shotgun (WGS) entry which is preliminary data.</text>
</comment>
<gene>
    <name evidence="1" type="ORF">Ciccas_011411</name>
</gene>
<sequence>MDKCDRLENELTQSNKTLLEINERLDFLYFKCQRYKKQLKGLNALALEMVDIEQNENFDVDKITTILGQVKQQQNKILSE</sequence>